<dbReference type="RefSeq" id="WP_107214532.1">
    <property type="nucleotide sequence ID" value="NZ_KZ686268.1"/>
</dbReference>
<feature type="transmembrane region" description="Helical" evidence="1">
    <location>
        <begin position="21"/>
        <end position="42"/>
    </location>
</feature>
<evidence type="ECO:0000313" key="3">
    <source>
        <dbReference type="Proteomes" id="UP000240912"/>
    </source>
</evidence>
<protein>
    <submittedName>
        <fullName evidence="2">DUF1634 domain-containing protein</fullName>
    </submittedName>
</protein>
<dbReference type="AlphaFoldDB" id="A0A2T3HPR2"/>
<dbReference type="InterPro" id="IPR012861">
    <property type="entry name" value="DUF1634"/>
</dbReference>
<keyword evidence="1" id="KW-0812">Transmembrane</keyword>
<accession>A0A2T3HPR2</accession>
<evidence type="ECO:0000256" key="1">
    <source>
        <dbReference type="SAM" id="Phobius"/>
    </source>
</evidence>
<organism evidence="2 3">
    <name type="scientific">Pedobacter yulinensis</name>
    <dbReference type="NCBI Taxonomy" id="2126353"/>
    <lineage>
        <taxon>Bacteria</taxon>
        <taxon>Pseudomonadati</taxon>
        <taxon>Bacteroidota</taxon>
        <taxon>Sphingobacteriia</taxon>
        <taxon>Sphingobacteriales</taxon>
        <taxon>Sphingobacteriaceae</taxon>
        <taxon>Pedobacter</taxon>
    </lineage>
</organism>
<gene>
    <name evidence="2" type="ORF">C7T94_06940</name>
</gene>
<keyword evidence="3" id="KW-1185">Reference proteome</keyword>
<dbReference type="OrthoDB" id="1072981at2"/>
<keyword evidence="1" id="KW-1133">Transmembrane helix</keyword>
<dbReference type="Pfam" id="PF07843">
    <property type="entry name" value="DUF1634"/>
    <property type="match status" value="1"/>
</dbReference>
<name>A0A2T3HPR2_9SPHI</name>
<sequence>MKKEPRHYIGDKDIQVIIGTLLRVGVYTSLAIVLLGGVIFMAGHAGKAVDYASFRPQPAGLASIGGILKGLFSLDGMAVIQFGILLLIFTPIARVVFSIFGFLIERDYLYVGIGLVILAIIALSMNGGFTH</sequence>
<feature type="transmembrane region" description="Helical" evidence="1">
    <location>
        <begin position="78"/>
        <end position="97"/>
    </location>
</feature>
<keyword evidence="1" id="KW-0472">Membrane</keyword>
<evidence type="ECO:0000313" key="2">
    <source>
        <dbReference type="EMBL" id="PST84434.1"/>
    </source>
</evidence>
<proteinExistence type="predicted"/>
<comment type="caution">
    <text evidence="2">The sequence shown here is derived from an EMBL/GenBank/DDBJ whole genome shotgun (WGS) entry which is preliminary data.</text>
</comment>
<feature type="transmembrane region" description="Helical" evidence="1">
    <location>
        <begin position="109"/>
        <end position="129"/>
    </location>
</feature>
<dbReference type="Proteomes" id="UP000240912">
    <property type="component" value="Unassembled WGS sequence"/>
</dbReference>
<dbReference type="EMBL" id="PYLS01000004">
    <property type="protein sequence ID" value="PST84434.1"/>
    <property type="molecule type" value="Genomic_DNA"/>
</dbReference>
<reference evidence="2 3" key="1">
    <citation type="submission" date="2018-03" db="EMBL/GenBank/DDBJ databases">
        <authorList>
            <person name="Keele B.F."/>
        </authorList>
    </citation>
    <scope>NUCLEOTIDE SEQUENCE [LARGE SCALE GENOMIC DNA]</scope>
    <source>
        <strain evidence="2 3">YL28-9</strain>
    </source>
</reference>